<organism evidence="3 4">
    <name type="scientific">Methylobacterium longum</name>
    <dbReference type="NCBI Taxonomy" id="767694"/>
    <lineage>
        <taxon>Bacteria</taxon>
        <taxon>Pseudomonadati</taxon>
        <taxon>Pseudomonadota</taxon>
        <taxon>Alphaproteobacteria</taxon>
        <taxon>Hyphomicrobiales</taxon>
        <taxon>Methylobacteriaceae</taxon>
        <taxon>Methylobacterium</taxon>
    </lineage>
</organism>
<keyword evidence="2" id="KW-0732">Signal</keyword>
<evidence type="ECO:0000256" key="1">
    <source>
        <dbReference type="SAM" id="MobiDB-lite"/>
    </source>
</evidence>
<dbReference type="Proteomes" id="UP001244297">
    <property type="component" value="Unassembled WGS sequence"/>
</dbReference>
<evidence type="ECO:0000313" key="4">
    <source>
        <dbReference type="Proteomes" id="UP001244297"/>
    </source>
</evidence>
<accession>A0ABT8AV52</accession>
<evidence type="ECO:0000256" key="2">
    <source>
        <dbReference type="SAM" id="SignalP"/>
    </source>
</evidence>
<feature type="region of interest" description="Disordered" evidence="1">
    <location>
        <begin position="45"/>
        <end position="79"/>
    </location>
</feature>
<name>A0ABT8AV52_9HYPH</name>
<reference evidence="4" key="1">
    <citation type="journal article" date="2019" name="Int. J. Syst. Evol. Microbiol.">
        <title>The Global Catalogue of Microorganisms (GCM) 10K type strain sequencing project: providing services to taxonomists for standard genome sequencing and annotation.</title>
        <authorList>
            <consortium name="The Broad Institute Genomics Platform"/>
            <consortium name="The Broad Institute Genome Sequencing Center for Infectious Disease"/>
            <person name="Wu L."/>
            <person name="Ma J."/>
        </authorList>
    </citation>
    <scope>NUCLEOTIDE SEQUENCE [LARGE SCALE GENOMIC DNA]</scope>
    <source>
        <strain evidence="4">CECT 7806</strain>
    </source>
</reference>
<keyword evidence="4" id="KW-1185">Reference proteome</keyword>
<evidence type="ECO:0000313" key="3">
    <source>
        <dbReference type="EMBL" id="MDN3573756.1"/>
    </source>
</evidence>
<comment type="caution">
    <text evidence="3">The sequence shown here is derived from an EMBL/GenBank/DDBJ whole genome shotgun (WGS) entry which is preliminary data.</text>
</comment>
<feature type="chain" id="PRO_5047138531" evidence="2">
    <location>
        <begin position="23"/>
        <end position="79"/>
    </location>
</feature>
<sequence length="79" mass="7651">MRHRPLAAALPLLLFFSGAAFAQAPAAAPPALALGSTGAWATVTGTATGRPADTVTNDSAGGGNAGQPERPLLQGGGGR</sequence>
<gene>
    <name evidence="3" type="ORF">QWZ18_24455</name>
</gene>
<dbReference type="EMBL" id="JAUFPT010000082">
    <property type="protein sequence ID" value="MDN3573756.1"/>
    <property type="molecule type" value="Genomic_DNA"/>
</dbReference>
<feature type="signal peptide" evidence="2">
    <location>
        <begin position="1"/>
        <end position="22"/>
    </location>
</feature>
<protein>
    <submittedName>
        <fullName evidence="3">Uncharacterized protein</fullName>
    </submittedName>
</protein>
<proteinExistence type="predicted"/>